<proteinExistence type="predicted"/>
<dbReference type="SUPFAM" id="SSF81383">
    <property type="entry name" value="F-box domain"/>
    <property type="match status" value="1"/>
</dbReference>
<keyword evidence="2" id="KW-1185">Reference proteome</keyword>
<dbReference type="InterPro" id="IPR036047">
    <property type="entry name" value="F-box-like_dom_sf"/>
</dbReference>
<dbReference type="InterPro" id="IPR001810">
    <property type="entry name" value="F-box_dom"/>
</dbReference>
<evidence type="ECO:0000313" key="2">
    <source>
        <dbReference type="Proteomes" id="UP000887569"/>
    </source>
</evidence>
<dbReference type="Proteomes" id="UP000887569">
    <property type="component" value="Unplaced"/>
</dbReference>
<sequence>MEPLFEMGEDALMVVEEENDDSQRHKHLPDNVLKNIFKHLSYQDILRCHLACTHMHKYLSENVAEFARPQLDDLIIESVRDAGWLRQLRLEFKCMEINGTHACLKKTEFSENEEETFEPVSKLTPTFIKLLEDRCRWIVASGDVTFRYIYIDDDVLQHLMKFFESARGLFFTHCTIDVSEGRLRTLLALSKCVKFGLNESQFVQTVLNDHILDAMSHCDILELCWCKPRHLKQLTNRTLIRWGNQKRLPKKINLDGMCTEFTTSALVSFIKAFANEYREWLSAPIKAAKTLPVQWNLGEVVLTDNPYHLLQSIEGIEVRHCALILENREEYDLLPSWASHIADNTFVAIQFTTRHTNKHRHKPLCDNA</sequence>
<protein>
    <submittedName>
        <fullName evidence="3">F-box domain-containing protein</fullName>
    </submittedName>
</protein>
<accession>A0A915CCI2</accession>
<dbReference type="AlphaFoldDB" id="A0A915CCI2"/>
<dbReference type="PROSITE" id="PS50181">
    <property type="entry name" value="FBOX"/>
    <property type="match status" value="1"/>
</dbReference>
<dbReference type="Pfam" id="PF12937">
    <property type="entry name" value="F-box-like"/>
    <property type="match status" value="1"/>
</dbReference>
<dbReference type="SMART" id="SM00256">
    <property type="entry name" value="FBOX"/>
    <property type="match status" value="1"/>
</dbReference>
<feature type="domain" description="F-box" evidence="1">
    <location>
        <begin position="22"/>
        <end position="69"/>
    </location>
</feature>
<name>A0A915CCI2_PARUN</name>
<dbReference type="WBParaSite" id="PgR120_g014_t01">
    <property type="protein sequence ID" value="PgR120_g014_t01"/>
    <property type="gene ID" value="PgR120_g014"/>
</dbReference>
<reference evidence="3" key="1">
    <citation type="submission" date="2022-11" db="UniProtKB">
        <authorList>
            <consortium name="WormBaseParasite"/>
        </authorList>
    </citation>
    <scope>IDENTIFICATION</scope>
</reference>
<organism evidence="2 3">
    <name type="scientific">Parascaris univalens</name>
    <name type="common">Nematode worm</name>
    <dbReference type="NCBI Taxonomy" id="6257"/>
    <lineage>
        <taxon>Eukaryota</taxon>
        <taxon>Metazoa</taxon>
        <taxon>Ecdysozoa</taxon>
        <taxon>Nematoda</taxon>
        <taxon>Chromadorea</taxon>
        <taxon>Rhabditida</taxon>
        <taxon>Spirurina</taxon>
        <taxon>Ascaridomorpha</taxon>
        <taxon>Ascaridoidea</taxon>
        <taxon>Ascarididae</taxon>
        <taxon>Parascaris</taxon>
    </lineage>
</organism>
<evidence type="ECO:0000313" key="3">
    <source>
        <dbReference type="WBParaSite" id="PgR120_g014_t01"/>
    </source>
</evidence>
<evidence type="ECO:0000259" key="1">
    <source>
        <dbReference type="PROSITE" id="PS50181"/>
    </source>
</evidence>